<dbReference type="CDD" id="cd06464">
    <property type="entry name" value="ACD_sHsps-like"/>
    <property type="match status" value="1"/>
</dbReference>
<comment type="caution">
    <text evidence="5">The sequence shown here is derived from an EMBL/GenBank/DDBJ whole genome shotgun (WGS) entry which is preliminary data.</text>
</comment>
<keyword evidence="6" id="KW-1185">Reference proteome</keyword>
<organism evidence="5 6">
    <name type="scientific">Dentipellis fragilis</name>
    <dbReference type="NCBI Taxonomy" id="205917"/>
    <lineage>
        <taxon>Eukaryota</taxon>
        <taxon>Fungi</taxon>
        <taxon>Dikarya</taxon>
        <taxon>Basidiomycota</taxon>
        <taxon>Agaricomycotina</taxon>
        <taxon>Agaricomycetes</taxon>
        <taxon>Russulales</taxon>
        <taxon>Hericiaceae</taxon>
        <taxon>Dentipellis</taxon>
    </lineage>
</organism>
<evidence type="ECO:0000256" key="1">
    <source>
        <dbReference type="PROSITE-ProRule" id="PRU00285"/>
    </source>
</evidence>
<dbReference type="InterPro" id="IPR008978">
    <property type="entry name" value="HSP20-like_chaperone"/>
</dbReference>
<dbReference type="SUPFAM" id="SSF49764">
    <property type="entry name" value="HSP20-like chaperones"/>
    <property type="match status" value="1"/>
</dbReference>
<name>A0A4Y9ZAG2_9AGAM</name>
<gene>
    <name evidence="5" type="ORF">EVG20_g1853</name>
</gene>
<dbReference type="Pfam" id="PF00011">
    <property type="entry name" value="HSP20"/>
    <property type="match status" value="1"/>
</dbReference>
<dbReference type="OrthoDB" id="1431247at2759"/>
<sequence>MLTPAFLAVAFCPGLPSPDYNIGSTGLDTLVGNFILIEDYEDRESSKTCSMGDGVGLDYLQVYKDGDNLFLSDLESSACQLGVLYARHPMPHDPGNDFYRSWAAFDRIFTTQPSSPELYGDEYDDVRTARQERPMAPEPFSTPYTSHASSSSTEPETVVNSESLDRVWSEVRKTKERAMAASPSKIESLGVRSGSEQTLPAAAHHAAPRPHLKRHKSIVNFKESRDGRMMTATFELPGVPKEDMHVSYQVDRLVITWRTVTVTDRVEGGRYLRDREEKKFSRTIPLPSGTKFEEVQASRDHRRLALTYPNMRAVRAKPRPLDGS</sequence>
<feature type="region of interest" description="Disordered" evidence="3">
    <location>
        <begin position="134"/>
        <end position="161"/>
    </location>
</feature>
<dbReference type="Gene3D" id="2.60.40.790">
    <property type="match status" value="1"/>
</dbReference>
<reference evidence="5 6" key="1">
    <citation type="submission" date="2019-02" db="EMBL/GenBank/DDBJ databases">
        <title>Genome sequencing of the rare red list fungi Dentipellis fragilis.</title>
        <authorList>
            <person name="Buettner E."/>
            <person name="Kellner H."/>
        </authorList>
    </citation>
    <scope>NUCLEOTIDE SEQUENCE [LARGE SCALE GENOMIC DNA]</scope>
    <source>
        <strain evidence="5 6">DSM 105465</strain>
    </source>
</reference>
<feature type="domain" description="SHSP" evidence="4">
    <location>
        <begin position="212"/>
        <end position="324"/>
    </location>
</feature>
<protein>
    <recommendedName>
        <fullName evidence="4">SHSP domain-containing protein</fullName>
    </recommendedName>
</protein>
<evidence type="ECO:0000256" key="3">
    <source>
        <dbReference type="SAM" id="MobiDB-lite"/>
    </source>
</evidence>
<dbReference type="PROSITE" id="PS01031">
    <property type="entry name" value="SHSP"/>
    <property type="match status" value="1"/>
</dbReference>
<dbReference type="InterPro" id="IPR002068">
    <property type="entry name" value="A-crystallin/Hsp20_dom"/>
</dbReference>
<dbReference type="AlphaFoldDB" id="A0A4Y9ZAG2"/>
<accession>A0A4Y9ZAG2</accession>
<dbReference type="Proteomes" id="UP000298327">
    <property type="component" value="Unassembled WGS sequence"/>
</dbReference>
<evidence type="ECO:0000259" key="4">
    <source>
        <dbReference type="PROSITE" id="PS01031"/>
    </source>
</evidence>
<evidence type="ECO:0000256" key="2">
    <source>
        <dbReference type="RuleBase" id="RU003616"/>
    </source>
</evidence>
<comment type="similarity">
    <text evidence="1 2">Belongs to the small heat shock protein (HSP20) family.</text>
</comment>
<proteinExistence type="inferred from homology"/>
<feature type="compositionally biased region" description="Low complexity" evidence="3">
    <location>
        <begin position="141"/>
        <end position="157"/>
    </location>
</feature>
<dbReference type="EMBL" id="SEOQ01000064">
    <property type="protein sequence ID" value="TFY71150.1"/>
    <property type="molecule type" value="Genomic_DNA"/>
</dbReference>
<evidence type="ECO:0000313" key="5">
    <source>
        <dbReference type="EMBL" id="TFY71150.1"/>
    </source>
</evidence>
<evidence type="ECO:0000313" key="6">
    <source>
        <dbReference type="Proteomes" id="UP000298327"/>
    </source>
</evidence>
<dbReference type="STRING" id="205917.A0A4Y9ZAG2"/>